<protein>
    <submittedName>
        <fullName evidence="1">Phytochelatin Synthase, Glutathione gamma-glutamylcysteinyltransferase</fullName>
    </submittedName>
</protein>
<accession>A0ACC1YV63</accession>
<gene>
    <name evidence="1" type="ORF">OWV82_000114</name>
</gene>
<comment type="caution">
    <text evidence="1">The sequence shown here is derived from an EMBL/GenBank/DDBJ whole genome shotgun (WGS) entry which is preliminary data.</text>
</comment>
<sequence length="499" mass="55382">MAVAGLYRRVLPSPPAIEFSSPQGKQLFREALEGGSMEGFFKLISYYQTQSEPAYCGLATLAVVLNALAIDPGRTWKGPWRWFDDTMLDCCEPLGKIKEEGITFGKVACLAHCNGANVEAFRTNETSIDDFRRHVISSASSEDCHVITSYHRGVFKQTGTGHFSPIGGYHAGKDLVLILDVARFKYPPHWVPLTLLWEAMDTIDEATGLPRGFMIVSKLQKAPSILYTVSCRDEDWNKVARYLTEEAPLLIKSDDVKDVENLLSILYKSAPADLKESIKWVAEVGRQEDGRVTLSEEEKGRLVVKKELLKQIREIKLFKHVSIWLASEISLCKCITSWGFKDELPELAANTCCQGPELLSGKLSSSGRKCCRETNVTHIKADGGEKPMIVVSGTINTNGIDQGIEMPVPFSVTEPSNLCDLDQSNCKGMHPSIADVLTVLLLALPQHTWSGIKEGELRRQFNSLVSIDNLPSLLQQEVLHLRRQLLFLMTDLKASSPSA</sequence>
<dbReference type="Proteomes" id="UP001164539">
    <property type="component" value="Chromosome 1"/>
</dbReference>
<dbReference type="EMBL" id="CM051394">
    <property type="protein sequence ID" value="KAJ4726929.1"/>
    <property type="molecule type" value="Genomic_DNA"/>
</dbReference>
<organism evidence="1 2">
    <name type="scientific">Melia azedarach</name>
    <name type="common">Chinaberry tree</name>
    <dbReference type="NCBI Taxonomy" id="155640"/>
    <lineage>
        <taxon>Eukaryota</taxon>
        <taxon>Viridiplantae</taxon>
        <taxon>Streptophyta</taxon>
        <taxon>Embryophyta</taxon>
        <taxon>Tracheophyta</taxon>
        <taxon>Spermatophyta</taxon>
        <taxon>Magnoliopsida</taxon>
        <taxon>eudicotyledons</taxon>
        <taxon>Gunneridae</taxon>
        <taxon>Pentapetalae</taxon>
        <taxon>rosids</taxon>
        <taxon>malvids</taxon>
        <taxon>Sapindales</taxon>
        <taxon>Meliaceae</taxon>
        <taxon>Melia</taxon>
    </lineage>
</organism>
<proteinExistence type="predicted"/>
<reference evidence="1 2" key="1">
    <citation type="journal article" date="2023" name="Science">
        <title>Complex scaffold remodeling in plant triterpene biosynthesis.</title>
        <authorList>
            <person name="De La Pena R."/>
            <person name="Hodgson H."/>
            <person name="Liu J.C."/>
            <person name="Stephenson M.J."/>
            <person name="Martin A.C."/>
            <person name="Owen C."/>
            <person name="Harkess A."/>
            <person name="Leebens-Mack J."/>
            <person name="Jimenez L.E."/>
            <person name="Osbourn A."/>
            <person name="Sattely E.S."/>
        </authorList>
    </citation>
    <scope>NUCLEOTIDE SEQUENCE [LARGE SCALE GENOMIC DNA]</scope>
    <source>
        <strain evidence="2">cv. JPN11</strain>
        <tissue evidence="1">Leaf</tissue>
    </source>
</reference>
<evidence type="ECO:0000313" key="2">
    <source>
        <dbReference type="Proteomes" id="UP001164539"/>
    </source>
</evidence>
<name>A0ACC1YV63_MELAZ</name>
<keyword evidence="2" id="KW-1185">Reference proteome</keyword>
<evidence type="ECO:0000313" key="1">
    <source>
        <dbReference type="EMBL" id="KAJ4726929.1"/>
    </source>
</evidence>